<dbReference type="RefSeq" id="WP_290315718.1">
    <property type="nucleotide sequence ID" value="NZ_JAUFPN010000052.1"/>
</dbReference>
<gene>
    <name evidence="2" type="ORF">QWZ14_05980</name>
</gene>
<evidence type="ECO:0000256" key="1">
    <source>
        <dbReference type="SAM" id="MobiDB-lite"/>
    </source>
</evidence>
<protein>
    <submittedName>
        <fullName evidence="2">Uncharacterized protein</fullName>
    </submittedName>
</protein>
<sequence length="77" mass="8256">MPLAALQVAITDRQRGPGLLQQSGRGSQHAAHDDRRLLAGHGMPCSMSRKETAGQRPMEGVFGSSREARCDGTQQTP</sequence>
<proteinExistence type="predicted"/>
<keyword evidence="3" id="KW-1185">Reference proteome</keyword>
<feature type="region of interest" description="Disordered" evidence="1">
    <location>
        <begin position="13"/>
        <end position="77"/>
    </location>
</feature>
<name>A0ABT8A3H8_9PROT</name>
<evidence type="ECO:0000313" key="3">
    <source>
        <dbReference type="Proteomes" id="UP001529369"/>
    </source>
</evidence>
<organism evidence="2 3">
    <name type="scientific">Paeniroseomonas aquatica</name>
    <dbReference type="NCBI Taxonomy" id="373043"/>
    <lineage>
        <taxon>Bacteria</taxon>
        <taxon>Pseudomonadati</taxon>
        <taxon>Pseudomonadota</taxon>
        <taxon>Alphaproteobacteria</taxon>
        <taxon>Acetobacterales</taxon>
        <taxon>Acetobacteraceae</taxon>
        <taxon>Paeniroseomonas</taxon>
    </lineage>
</organism>
<dbReference type="EMBL" id="JAUFPN010000052">
    <property type="protein sequence ID" value="MDN3563926.1"/>
    <property type="molecule type" value="Genomic_DNA"/>
</dbReference>
<reference evidence="3" key="1">
    <citation type="journal article" date="2019" name="Int. J. Syst. Evol. Microbiol.">
        <title>The Global Catalogue of Microorganisms (GCM) 10K type strain sequencing project: providing services to taxonomists for standard genome sequencing and annotation.</title>
        <authorList>
            <consortium name="The Broad Institute Genomics Platform"/>
            <consortium name="The Broad Institute Genome Sequencing Center for Infectious Disease"/>
            <person name="Wu L."/>
            <person name="Ma J."/>
        </authorList>
    </citation>
    <scope>NUCLEOTIDE SEQUENCE [LARGE SCALE GENOMIC DNA]</scope>
    <source>
        <strain evidence="3">CECT 7131</strain>
    </source>
</reference>
<comment type="caution">
    <text evidence="2">The sequence shown here is derived from an EMBL/GenBank/DDBJ whole genome shotgun (WGS) entry which is preliminary data.</text>
</comment>
<accession>A0ABT8A3H8</accession>
<dbReference type="Proteomes" id="UP001529369">
    <property type="component" value="Unassembled WGS sequence"/>
</dbReference>
<evidence type="ECO:0000313" key="2">
    <source>
        <dbReference type="EMBL" id="MDN3563926.1"/>
    </source>
</evidence>